<dbReference type="Proteomes" id="UP001317779">
    <property type="component" value="Chromosome"/>
</dbReference>
<accession>A0ABM8DZZ9</accession>
<reference evidence="2 3" key="1">
    <citation type="submission" date="2022-12" db="EMBL/GenBank/DDBJ databases">
        <title>Microbacterium terricola strain KV-448 chromosome, complete genome.</title>
        <authorList>
            <person name="Oshima T."/>
            <person name="Moriya T."/>
            <person name="Bessho Y."/>
        </authorList>
    </citation>
    <scope>NUCLEOTIDE SEQUENCE [LARGE SCALE GENOMIC DNA]</scope>
    <source>
        <strain evidence="2 3">KV-448</strain>
    </source>
</reference>
<dbReference type="PANTHER" id="PTHR34310:SF9">
    <property type="entry name" value="BLR5716 PROTEIN"/>
    <property type="match status" value="1"/>
</dbReference>
<evidence type="ECO:0000313" key="2">
    <source>
        <dbReference type="EMBL" id="BDV31122.1"/>
    </source>
</evidence>
<dbReference type="Gene3D" id="2.170.150.40">
    <property type="entry name" value="Domain of unknown function (DUF427)"/>
    <property type="match status" value="1"/>
</dbReference>
<protein>
    <recommendedName>
        <fullName evidence="1">DUF427 domain-containing protein</fullName>
    </recommendedName>
</protein>
<gene>
    <name evidence="2" type="ORF">Microterr_17820</name>
</gene>
<dbReference type="InterPro" id="IPR038694">
    <property type="entry name" value="DUF427_sf"/>
</dbReference>
<dbReference type="InterPro" id="IPR007361">
    <property type="entry name" value="DUF427"/>
</dbReference>
<evidence type="ECO:0000259" key="1">
    <source>
        <dbReference type="Pfam" id="PF04248"/>
    </source>
</evidence>
<name>A0ABM8DZZ9_9MICO</name>
<dbReference type="PANTHER" id="PTHR34310">
    <property type="entry name" value="DUF427 DOMAIN PROTEIN (AFU_ORTHOLOGUE AFUA_3G02220)"/>
    <property type="match status" value="1"/>
</dbReference>
<sequence length="99" mass="11332">MRARIGDTVYAEAPESDLIRIEGNWYFPPASVDFSLLQESPTPYTCPWKGECQYYSVHEGDQTLADRAWAYPTPYPTGIERVGRDFSGYLAFWKEVEVA</sequence>
<dbReference type="RefSeq" id="WP_263798297.1">
    <property type="nucleotide sequence ID" value="NZ_AP027141.1"/>
</dbReference>
<dbReference type="Pfam" id="PF04248">
    <property type="entry name" value="NTP_transf_9"/>
    <property type="match status" value="1"/>
</dbReference>
<organism evidence="2 3">
    <name type="scientific">Microbacterium terricola</name>
    <dbReference type="NCBI Taxonomy" id="344163"/>
    <lineage>
        <taxon>Bacteria</taxon>
        <taxon>Bacillati</taxon>
        <taxon>Actinomycetota</taxon>
        <taxon>Actinomycetes</taxon>
        <taxon>Micrococcales</taxon>
        <taxon>Microbacteriaceae</taxon>
        <taxon>Microbacterium</taxon>
    </lineage>
</organism>
<keyword evidence="3" id="KW-1185">Reference proteome</keyword>
<dbReference type="EMBL" id="AP027141">
    <property type="protein sequence ID" value="BDV31122.1"/>
    <property type="molecule type" value="Genomic_DNA"/>
</dbReference>
<proteinExistence type="predicted"/>
<feature type="domain" description="DUF427" evidence="1">
    <location>
        <begin position="1"/>
        <end position="95"/>
    </location>
</feature>
<evidence type="ECO:0000313" key="3">
    <source>
        <dbReference type="Proteomes" id="UP001317779"/>
    </source>
</evidence>